<evidence type="ECO:0000256" key="10">
    <source>
        <dbReference type="RuleBase" id="RU368027"/>
    </source>
</evidence>
<dbReference type="EMBL" id="ML994646">
    <property type="protein sequence ID" value="KAF2182821.1"/>
    <property type="molecule type" value="Genomic_DNA"/>
</dbReference>
<evidence type="ECO:0000313" key="14">
    <source>
        <dbReference type="Proteomes" id="UP000800200"/>
    </source>
</evidence>
<dbReference type="OrthoDB" id="448446at2759"/>
<organism evidence="13 14">
    <name type="scientific">Zopfia rhizophila CBS 207.26</name>
    <dbReference type="NCBI Taxonomy" id="1314779"/>
    <lineage>
        <taxon>Eukaryota</taxon>
        <taxon>Fungi</taxon>
        <taxon>Dikarya</taxon>
        <taxon>Ascomycota</taxon>
        <taxon>Pezizomycotina</taxon>
        <taxon>Dothideomycetes</taxon>
        <taxon>Dothideomycetes incertae sedis</taxon>
        <taxon>Zopfiaceae</taxon>
        <taxon>Zopfia</taxon>
    </lineage>
</organism>
<keyword evidence="6 11" id="KW-0175">Coiled coil</keyword>
<feature type="compositionally biased region" description="Basic residues" evidence="12">
    <location>
        <begin position="182"/>
        <end position="191"/>
    </location>
</feature>
<dbReference type="Proteomes" id="UP000800200">
    <property type="component" value="Unassembled WGS sequence"/>
</dbReference>
<dbReference type="GO" id="GO:0030686">
    <property type="term" value="C:90S preribosome"/>
    <property type="evidence" value="ECO:0007669"/>
    <property type="project" value="TreeGrafter"/>
</dbReference>
<feature type="compositionally biased region" description="Basic residues" evidence="12">
    <location>
        <begin position="137"/>
        <end position="148"/>
    </location>
</feature>
<evidence type="ECO:0000256" key="3">
    <source>
        <dbReference type="ARBA" id="ARBA00011167"/>
    </source>
</evidence>
<keyword evidence="5 10" id="KW-0698">rRNA processing</keyword>
<keyword evidence="7 10" id="KW-0539">Nucleus</keyword>
<dbReference type="GO" id="GO:0000462">
    <property type="term" value="P:maturation of SSU-rRNA from tricistronic rRNA transcript (SSU-rRNA, 5.8S rRNA, LSU-rRNA)"/>
    <property type="evidence" value="ECO:0007669"/>
    <property type="project" value="TreeGrafter"/>
</dbReference>
<feature type="compositionally biased region" description="Basic and acidic residues" evidence="12">
    <location>
        <begin position="103"/>
        <end position="136"/>
    </location>
</feature>
<evidence type="ECO:0000313" key="13">
    <source>
        <dbReference type="EMBL" id="KAF2182821.1"/>
    </source>
</evidence>
<feature type="compositionally biased region" description="Basic and acidic residues" evidence="12">
    <location>
        <begin position="1"/>
        <end position="15"/>
    </location>
</feature>
<feature type="compositionally biased region" description="Acidic residues" evidence="12">
    <location>
        <begin position="47"/>
        <end position="69"/>
    </location>
</feature>
<evidence type="ECO:0000256" key="7">
    <source>
        <dbReference type="ARBA" id="ARBA00023242"/>
    </source>
</evidence>
<evidence type="ECO:0000256" key="4">
    <source>
        <dbReference type="ARBA" id="ARBA00022517"/>
    </source>
</evidence>
<evidence type="ECO:0000256" key="9">
    <source>
        <dbReference type="ARBA" id="ARBA00025053"/>
    </source>
</evidence>
<feature type="region of interest" description="Disordered" evidence="12">
    <location>
        <begin position="1"/>
        <end position="199"/>
    </location>
</feature>
<evidence type="ECO:0000256" key="5">
    <source>
        <dbReference type="ARBA" id="ARBA00022552"/>
    </source>
</evidence>
<evidence type="ECO:0000256" key="1">
    <source>
        <dbReference type="ARBA" id="ARBA00004604"/>
    </source>
</evidence>
<name>A0A6A6DT67_9PEZI</name>
<keyword evidence="14" id="KW-1185">Reference proteome</keyword>
<dbReference type="PANTHER" id="PTHR21738">
    <property type="entry name" value="RIBOSOMAL RNA PROCESSING PROTEIN 36 HOMOLOG"/>
    <property type="match status" value="1"/>
</dbReference>
<evidence type="ECO:0000256" key="6">
    <source>
        <dbReference type="ARBA" id="ARBA00023054"/>
    </source>
</evidence>
<gene>
    <name evidence="13" type="ORF">K469DRAFT_711526</name>
</gene>
<comment type="function">
    <text evidence="9 10">Component of the 90S pre-ribosome involved in the maturation of rRNAs. Required for early cleavages of the pre-RNAs in the 40S ribosomal subunit maturation pathway.</text>
</comment>
<sequence>MPLSKKLDRSLRAVEEDSEDEEYYMVTDRSSPSVIDTREGGEIVSSDPEDVEEDNEDSGGEEGSDESDADQFQKQLSKVSFGALAKAQDALSKQQTTNRKRKRGEDTTVQHEDKLQALRERLRELKAEKLAKDAKSNKKARITAKGRKPHNDEDKATESSSSSGSDEAPHARSSKHAPAVRSSKRAVTRKRTVVEVKKSVARDPRFDHIAGPQPDENTLKKRYAFLNDYKASEMTELRAAIKKTKNEEERETLKRKLLSMESQKKAQEAKEKQQEIVREHKKKEKELIKQGKKPFYLKKSEQKKLALIDRFQNMKSKQRDKVIERRRKKAAAKERRNMPAERRGG</sequence>
<comment type="similarity">
    <text evidence="2 10">Belongs to the RRP36 family.</text>
</comment>
<accession>A0A6A6DT67</accession>
<protein>
    <recommendedName>
        <fullName evidence="10">rRNA biogenesis protein RRP36</fullName>
    </recommendedName>
</protein>
<comment type="subunit">
    <text evidence="3 10">Associates with 90S and pre-40S pre-ribosomal particles.</text>
</comment>
<dbReference type="Pfam" id="PF06102">
    <property type="entry name" value="RRP36"/>
    <property type="match status" value="1"/>
</dbReference>
<feature type="coiled-coil region" evidence="11">
    <location>
        <begin position="231"/>
        <end position="290"/>
    </location>
</feature>
<evidence type="ECO:0000256" key="12">
    <source>
        <dbReference type="SAM" id="MobiDB-lite"/>
    </source>
</evidence>
<evidence type="ECO:0000256" key="8">
    <source>
        <dbReference type="ARBA" id="ARBA00023274"/>
    </source>
</evidence>
<proteinExistence type="inferred from homology"/>
<feature type="compositionally biased region" description="Basic and acidic residues" evidence="12">
    <location>
        <begin position="331"/>
        <end position="345"/>
    </location>
</feature>
<evidence type="ECO:0000256" key="2">
    <source>
        <dbReference type="ARBA" id="ARBA00009418"/>
    </source>
</evidence>
<dbReference type="InterPro" id="IPR009292">
    <property type="entry name" value="RRP36"/>
</dbReference>
<keyword evidence="8 10" id="KW-0687">Ribonucleoprotein</keyword>
<evidence type="ECO:0000256" key="11">
    <source>
        <dbReference type="SAM" id="Coils"/>
    </source>
</evidence>
<reference evidence="13" key="1">
    <citation type="journal article" date="2020" name="Stud. Mycol.">
        <title>101 Dothideomycetes genomes: a test case for predicting lifestyles and emergence of pathogens.</title>
        <authorList>
            <person name="Haridas S."/>
            <person name="Albert R."/>
            <person name="Binder M."/>
            <person name="Bloem J."/>
            <person name="Labutti K."/>
            <person name="Salamov A."/>
            <person name="Andreopoulos B."/>
            <person name="Baker S."/>
            <person name="Barry K."/>
            <person name="Bills G."/>
            <person name="Bluhm B."/>
            <person name="Cannon C."/>
            <person name="Castanera R."/>
            <person name="Culley D."/>
            <person name="Daum C."/>
            <person name="Ezra D."/>
            <person name="Gonzalez J."/>
            <person name="Henrissat B."/>
            <person name="Kuo A."/>
            <person name="Liang C."/>
            <person name="Lipzen A."/>
            <person name="Lutzoni F."/>
            <person name="Magnuson J."/>
            <person name="Mondo S."/>
            <person name="Nolan M."/>
            <person name="Ohm R."/>
            <person name="Pangilinan J."/>
            <person name="Park H.-J."/>
            <person name="Ramirez L."/>
            <person name="Alfaro M."/>
            <person name="Sun H."/>
            <person name="Tritt A."/>
            <person name="Yoshinaga Y."/>
            <person name="Zwiers L.-H."/>
            <person name="Turgeon B."/>
            <person name="Goodwin S."/>
            <person name="Spatafora J."/>
            <person name="Crous P."/>
            <person name="Grigoriev I."/>
        </authorList>
    </citation>
    <scope>NUCLEOTIDE SEQUENCE</scope>
    <source>
        <strain evidence="13">CBS 207.26</strain>
    </source>
</reference>
<dbReference type="PANTHER" id="PTHR21738:SF0">
    <property type="entry name" value="RIBOSOMAL RNA PROCESSING PROTEIN 36 HOMOLOG"/>
    <property type="match status" value="1"/>
</dbReference>
<dbReference type="AlphaFoldDB" id="A0A6A6DT67"/>
<dbReference type="GO" id="GO:0005730">
    <property type="term" value="C:nucleolus"/>
    <property type="evidence" value="ECO:0007669"/>
    <property type="project" value="UniProtKB-SubCell"/>
</dbReference>
<comment type="subcellular location">
    <subcellularLocation>
        <location evidence="1 10">Nucleus</location>
        <location evidence="1 10">Nucleolus</location>
    </subcellularLocation>
</comment>
<feature type="region of interest" description="Disordered" evidence="12">
    <location>
        <begin position="316"/>
        <end position="345"/>
    </location>
</feature>
<keyword evidence="4 10" id="KW-0690">Ribosome biogenesis</keyword>